<gene>
    <name evidence="2" type="ORF">Cocul_00383</name>
</gene>
<feature type="transmembrane region" description="Helical" evidence="1">
    <location>
        <begin position="120"/>
        <end position="138"/>
    </location>
</feature>
<organism evidence="2 3">
    <name type="scientific">Corynebacterium oculi</name>
    <dbReference type="NCBI Taxonomy" id="1544416"/>
    <lineage>
        <taxon>Bacteria</taxon>
        <taxon>Bacillati</taxon>
        <taxon>Actinomycetota</taxon>
        <taxon>Actinomycetes</taxon>
        <taxon>Mycobacteriales</taxon>
        <taxon>Corynebacteriaceae</taxon>
        <taxon>Corynebacterium</taxon>
    </lineage>
</organism>
<dbReference type="Proteomes" id="UP000050517">
    <property type="component" value="Unassembled WGS sequence"/>
</dbReference>
<feature type="transmembrane region" description="Helical" evidence="1">
    <location>
        <begin position="50"/>
        <end position="74"/>
    </location>
</feature>
<evidence type="ECO:0000313" key="2">
    <source>
        <dbReference type="EMBL" id="KQB85245.1"/>
    </source>
</evidence>
<protein>
    <submittedName>
        <fullName evidence="2">Uncharacterized protein</fullName>
    </submittedName>
</protein>
<proteinExistence type="predicted"/>
<keyword evidence="1" id="KW-0812">Transmembrane</keyword>
<dbReference type="STRING" id="1544416.Cocul_00383"/>
<comment type="caution">
    <text evidence="2">The sequence shown here is derived from an EMBL/GenBank/DDBJ whole genome shotgun (WGS) entry which is preliminary data.</text>
</comment>
<feature type="transmembrane region" description="Helical" evidence="1">
    <location>
        <begin position="86"/>
        <end position="108"/>
    </location>
</feature>
<sequence>MWSTTFYRLGLEVCEYLLDIIIALSFFWIVVLFCVIRYNYDNLSVKQELILYGFIVFPPFPLMFLFSVSVFLSWFPRYSSKLFDPFLSPSIIISPIFLIAVMIIPLMFIEEIPIKRIFDIRFDLICSAAIFYVWMYRFDILFMFLRGNGWTHSRAGQARWDGFCERVKAYGYADIEGDRWLDVGDGEYQFYYRDHVELVDGRNRRRRQSKPTWFLWLRSFWDRR</sequence>
<dbReference type="AlphaFoldDB" id="A0A0Q1DYC0"/>
<dbReference type="EMBL" id="LKST01000001">
    <property type="protein sequence ID" value="KQB85245.1"/>
    <property type="molecule type" value="Genomic_DNA"/>
</dbReference>
<keyword evidence="3" id="KW-1185">Reference proteome</keyword>
<name>A0A0Q1DYC0_9CORY</name>
<dbReference type="PATRIC" id="fig|1544416.3.peg.387"/>
<reference evidence="2 3" key="1">
    <citation type="submission" date="2015-10" db="EMBL/GenBank/DDBJ databases">
        <title>Corynebacteirum lowii and Corynebacterium oculi species nova, derived from human clinical disease and and emended description of Corynebacterium mastiditis.</title>
        <authorList>
            <person name="Bernard K."/>
            <person name="Pacheco A.L."/>
            <person name="Mcdougall C."/>
            <person name="Burtx T."/>
            <person name="Weibe D."/>
            <person name="Tyler S."/>
            <person name="Olson A.B."/>
            <person name="Cnockaert M."/>
            <person name="Eguchi H."/>
            <person name="Kuwahara T."/>
            <person name="Nakayama-Imaohji H."/>
            <person name="Boudewijins M."/>
            <person name="Van Hoecke F."/>
            <person name="Bernier A.-M."/>
            <person name="Vandamme P."/>
        </authorList>
    </citation>
    <scope>NUCLEOTIDE SEQUENCE [LARGE SCALE GENOMIC DNA]</scope>
    <source>
        <strain evidence="2 3">NML 130210</strain>
    </source>
</reference>
<keyword evidence="1" id="KW-1133">Transmembrane helix</keyword>
<accession>A0A0Q1DYC0</accession>
<feature type="transmembrane region" description="Helical" evidence="1">
    <location>
        <begin position="20"/>
        <end position="38"/>
    </location>
</feature>
<evidence type="ECO:0000256" key="1">
    <source>
        <dbReference type="SAM" id="Phobius"/>
    </source>
</evidence>
<keyword evidence="1" id="KW-0472">Membrane</keyword>
<evidence type="ECO:0000313" key="3">
    <source>
        <dbReference type="Proteomes" id="UP000050517"/>
    </source>
</evidence>